<dbReference type="InterPro" id="IPR031671">
    <property type="entry name" value="SMIM5/18/22"/>
</dbReference>
<protein>
    <recommendedName>
        <fullName evidence="8">Small integral membrane protein 22</fullName>
    </recommendedName>
</protein>
<accession>A0A8T3CM95</accession>
<evidence type="ECO:0000256" key="1">
    <source>
        <dbReference type="ARBA" id="ARBA00004167"/>
    </source>
</evidence>
<dbReference type="Proteomes" id="UP000829720">
    <property type="component" value="Unassembled WGS sequence"/>
</dbReference>
<sequence>MSAGFDKALNPQCLQEAVDCSDLKTQKITAVDATGLGHITAMEQRNVQEELEEQFNDVLTRLQSKELFQSDWDIASFAVFFIFVGMVLLLILLVLIRCCCCCCCDTQKPRKKKVGIDNFAMEP</sequence>
<dbReference type="GO" id="GO:0016020">
    <property type="term" value="C:membrane"/>
    <property type="evidence" value="ECO:0007669"/>
    <property type="project" value="UniProtKB-SubCell"/>
</dbReference>
<evidence type="ECO:0000256" key="2">
    <source>
        <dbReference type="ARBA" id="ARBA00022692"/>
    </source>
</evidence>
<evidence type="ECO:0008006" key="8">
    <source>
        <dbReference type="Google" id="ProtNLM"/>
    </source>
</evidence>
<dbReference type="CDD" id="cd20255">
    <property type="entry name" value="CASIMO1_SMIM22"/>
    <property type="match status" value="1"/>
</dbReference>
<dbReference type="InterPro" id="IPR053081">
    <property type="entry name" value="SIM_Modulators"/>
</dbReference>
<dbReference type="PANTHER" id="PTHR36982:SF3">
    <property type="entry name" value="SMALL INTEGRAL MEMBRANE PROTEIN 22"/>
    <property type="match status" value="1"/>
</dbReference>
<comment type="subcellular location">
    <subcellularLocation>
        <location evidence="1">Membrane</location>
        <topology evidence="1">Single-pass membrane protein</topology>
    </subcellularLocation>
</comment>
<dbReference type="OrthoDB" id="9538566at2759"/>
<dbReference type="AlphaFoldDB" id="A0A8T3CM95"/>
<evidence type="ECO:0000313" key="6">
    <source>
        <dbReference type="EMBL" id="KAI1884652.1"/>
    </source>
</evidence>
<organism evidence="6 7">
    <name type="scientific">Albula goreensis</name>
    <dbReference type="NCBI Taxonomy" id="1534307"/>
    <lineage>
        <taxon>Eukaryota</taxon>
        <taxon>Metazoa</taxon>
        <taxon>Chordata</taxon>
        <taxon>Craniata</taxon>
        <taxon>Vertebrata</taxon>
        <taxon>Euteleostomi</taxon>
        <taxon>Actinopterygii</taxon>
        <taxon>Neopterygii</taxon>
        <taxon>Teleostei</taxon>
        <taxon>Albuliformes</taxon>
        <taxon>Albulidae</taxon>
        <taxon>Albula</taxon>
    </lineage>
</organism>
<gene>
    <name evidence="6" type="ORF">AGOR_G00228620</name>
</gene>
<evidence type="ECO:0000256" key="5">
    <source>
        <dbReference type="SAM" id="Phobius"/>
    </source>
</evidence>
<reference evidence="6" key="1">
    <citation type="submission" date="2021-01" db="EMBL/GenBank/DDBJ databases">
        <authorList>
            <person name="Zahm M."/>
            <person name="Roques C."/>
            <person name="Cabau C."/>
            <person name="Klopp C."/>
            <person name="Donnadieu C."/>
            <person name="Jouanno E."/>
            <person name="Lampietro C."/>
            <person name="Louis A."/>
            <person name="Herpin A."/>
            <person name="Echchiki A."/>
            <person name="Berthelot C."/>
            <person name="Parey E."/>
            <person name="Roest-Crollius H."/>
            <person name="Braasch I."/>
            <person name="Postlethwait J."/>
            <person name="Bobe J."/>
            <person name="Montfort J."/>
            <person name="Bouchez O."/>
            <person name="Begum T."/>
            <person name="Mejri S."/>
            <person name="Adams A."/>
            <person name="Chen W.-J."/>
            <person name="Guiguen Y."/>
        </authorList>
    </citation>
    <scope>NUCLEOTIDE SEQUENCE</scope>
    <source>
        <tissue evidence="6">Blood</tissue>
    </source>
</reference>
<feature type="transmembrane region" description="Helical" evidence="5">
    <location>
        <begin position="74"/>
        <end position="96"/>
    </location>
</feature>
<keyword evidence="7" id="KW-1185">Reference proteome</keyword>
<proteinExistence type="predicted"/>
<dbReference type="GO" id="GO:0042127">
    <property type="term" value="P:regulation of cell population proliferation"/>
    <property type="evidence" value="ECO:0007669"/>
    <property type="project" value="TreeGrafter"/>
</dbReference>
<keyword evidence="4 5" id="KW-0472">Membrane</keyword>
<name>A0A8T3CM95_9TELE</name>
<keyword evidence="2 5" id="KW-0812">Transmembrane</keyword>
<dbReference type="EMBL" id="JAERUA010000022">
    <property type="protein sequence ID" value="KAI1884652.1"/>
    <property type="molecule type" value="Genomic_DNA"/>
</dbReference>
<dbReference type="PANTHER" id="PTHR36982">
    <property type="entry name" value="CLCA DOMAIN-CONTAINING PROTEIN"/>
    <property type="match status" value="1"/>
</dbReference>
<comment type="caution">
    <text evidence="6">The sequence shown here is derived from an EMBL/GenBank/DDBJ whole genome shotgun (WGS) entry which is preliminary data.</text>
</comment>
<evidence type="ECO:0000313" key="7">
    <source>
        <dbReference type="Proteomes" id="UP000829720"/>
    </source>
</evidence>
<dbReference type="Pfam" id="PF15831">
    <property type="entry name" value="SMIM5_18_22"/>
    <property type="match status" value="1"/>
</dbReference>
<evidence type="ECO:0000256" key="3">
    <source>
        <dbReference type="ARBA" id="ARBA00022989"/>
    </source>
</evidence>
<evidence type="ECO:0000256" key="4">
    <source>
        <dbReference type="ARBA" id="ARBA00023136"/>
    </source>
</evidence>
<keyword evidence="3 5" id="KW-1133">Transmembrane helix</keyword>